<dbReference type="GO" id="GO:0046872">
    <property type="term" value="F:metal ion binding"/>
    <property type="evidence" value="ECO:0007669"/>
    <property type="project" value="UniProtKB-KW"/>
</dbReference>
<dbReference type="CDD" id="cd06461">
    <property type="entry name" value="M2_ACE"/>
    <property type="match status" value="1"/>
</dbReference>
<comment type="catalytic activity">
    <reaction evidence="17">
        <text>Met-enkephalin-Arg-Phe + H2O = L-arginyl-L-phenylalanine + Met-enkephalin</text>
        <dbReference type="Rhea" id="RHEA:70675"/>
        <dbReference type="ChEBI" id="CHEBI:15377"/>
        <dbReference type="ChEBI" id="CHEBI:189868"/>
        <dbReference type="ChEBI" id="CHEBI:189869"/>
        <dbReference type="ChEBI" id="CHEBI:189870"/>
    </reaction>
    <physiologicalReaction direction="left-to-right" evidence="17">
        <dbReference type="Rhea" id="RHEA:70676"/>
    </physiologicalReaction>
</comment>
<feature type="disulfide bond" evidence="30">
    <location>
        <begin position="169"/>
        <end position="175"/>
    </location>
</feature>
<evidence type="ECO:0000256" key="22">
    <source>
        <dbReference type="ARBA" id="ARBA00048231"/>
    </source>
</evidence>
<comment type="catalytic activity">
    <reaction evidence="20">
        <text>angiotensin I + H2O = L-histidyl-L-leucine + angiotensin II</text>
        <dbReference type="Rhea" id="RHEA:63560"/>
        <dbReference type="ChEBI" id="CHEBI:15377"/>
        <dbReference type="ChEBI" id="CHEBI:58506"/>
        <dbReference type="ChEBI" id="CHEBI:147350"/>
        <dbReference type="ChEBI" id="CHEBI:147392"/>
        <dbReference type="EC" id="3.4.15.1"/>
    </reaction>
    <physiologicalReaction direction="left-to-right" evidence="20">
        <dbReference type="Rhea" id="RHEA:63561"/>
    </physiologicalReaction>
</comment>
<keyword evidence="10 33" id="KW-0482">Metalloprotease</keyword>
<evidence type="ECO:0000256" key="31">
    <source>
        <dbReference type="PIRSR" id="PIRSR601548-8"/>
    </source>
</evidence>
<evidence type="ECO:0000256" key="12">
    <source>
        <dbReference type="ARBA" id="ARBA00023180"/>
    </source>
</evidence>
<evidence type="ECO:0000256" key="32">
    <source>
        <dbReference type="PROSITE-ProRule" id="PRU01355"/>
    </source>
</evidence>
<dbReference type="PRINTS" id="PR00791">
    <property type="entry name" value="PEPDIPTASEA"/>
</dbReference>
<comment type="catalytic activity">
    <reaction evidence="23">
        <text>substance P + H2O = substance P(1-8) + Gly-L-Leu-L-Met-NH2</text>
        <dbReference type="Rhea" id="RHEA:71463"/>
        <dbReference type="ChEBI" id="CHEBI:15377"/>
        <dbReference type="ChEBI" id="CHEBI:190692"/>
        <dbReference type="ChEBI" id="CHEBI:190694"/>
        <dbReference type="ChEBI" id="CHEBI:190699"/>
    </reaction>
    <physiologicalReaction direction="left-to-right" evidence="23">
        <dbReference type="Rhea" id="RHEA:71464"/>
    </physiologicalReaction>
</comment>
<name>A0A2U3WBY5_ODORO</name>
<keyword evidence="7" id="KW-0732">Signal</keyword>
<keyword evidence="8 33" id="KW-0378">Hydrolase</keyword>
<feature type="transmembrane region" description="Helical" evidence="34">
    <location>
        <begin position="733"/>
        <end position="754"/>
    </location>
</feature>
<dbReference type="AlphaFoldDB" id="A0A2U3WBY5"/>
<evidence type="ECO:0000313" key="35">
    <source>
        <dbReference type="Proteomes" id="UP000245340"/>
    </source>
</evidence>
<comment type="cofactor">
    <cofactor evidence="1">
        <name>chloride</name>
        <dbReference type="ChEBI" id="CHEBI:17996"/>
    </cofactor>
</comment>
<evidence type="ECO:0000256" key="25">
    <source>
        <dbReference type="ARBA" id="ARBA00049305"/>
    </source>
</evidence>
<evidence type="ECO:0000256" key="29">
    <source>
        <dbReference type="PIRSR" id="PIRSR601548-3"/>
    </source>
</evidence>
<feature type="binding site" evidence="28">
    <location>
        <position position="241"/>
    </location>
    <ligand>
        <name>chloride</name>
        <dbReference type="ChEBI" id="CHEBI:17996"/>
        <label>1</label>
    </ligand>
</feature>
<evidence type="ECO:0000256" key="24">
    <source>
        <dbReference type="ARBA" id="ARBA00049273"/>
    </source>
</evidence>
<reference evidence="36" key="1">
    <citation type="submission" date="2025-08" db="UniProtKB">
        <authorList>
            <consortium name="RefSeq"/>
        </authorList>
    </citation>
    <scope>IDENTIFICATION</scope>
</reference>
<feature type="binding site" evidence="29">
    <location>
        <position position="404"/>
    </location>
    <ligand>
        <name>Zn(2+)</name>
        <dbReference type="ChEBI" id="CHEBI:29105"/>
        <label>1</label>
        <note>catalytic</note>
    </ligand>
</feature>
<keyword evidence="6 29" id="KW-0479">Metal-binding</keyword>
<comment type="catalytic activity">
    <reaction evidence="24">
        <text>neurotensin + H2O = neurotensin(1-11) + L-isoleucyl-L-leucine</text>
        <dbReference type="Rhea" id="RHEA:71475"/>
        <dbReference type="ChEBI" id="CHEBI:15377"/>
        <dbReference type="ChEBI" id="CHEBI:147362"/>
        <dbReference type="ChEBI" id="CHEBI:190704"/>
        <dbReference type="ChEBI" id="CHEBI:190706"/>
    </reaction>
    <physiologicalReaction direction="left-to-right" evidence="24">
        <dbReference type="Rhea" id="RHEA:71476"/>
    </physiologicalReaction>
</comment>
<dbReference type="GO" id="GO:0004180">
    <property type="term" value="F:carboxypeptidase activity"/>
    <property type="evidence" value="ECO:0007669"/>
    <property type="project" value="UniProtKB-KW"/>
</dbReference>
<keyword evidence="34" id="KW-0812">Transmembrane</keyword>
<dbReference type="SUPFAM" id="SSF55486">
    <property type="entry name" value="Metalloproteases ('zincins'), catalytic domain"/>
    <property type="match status" value="1"/>
</dbReference>
<evidence type="ECO:0000256" key="10">
    <source>
        <dbReference type="ARBA" id="ARBA00023049"/>
    </source>
</evidence>
<keyword evidence="34" id="KW-1133">Transmembrane helix</keyword>
<comment type="catalytic activity">
    <reaction evidence="25">
        <text>bradykinin + H2O = L-Phe-L-Arg + bradykinin(1-7)</text>
        <dbReference type="Rhea" id="RHEA:71451"/>
        <dbReference type="ChEBI" id="CHEBI:15377"/>
        <dbReference type="ChEBI" id="CHEBI:132988"/>
        <dbReference type="ChEBI" id="CHEBI:133147"/>
        <dbReference type="ChEBI" id="CHEBI:147352"/>
    </reaction>
    <physiologicalReaction direction="left-to-right" evidence="25">
        <dbReference type="Rhea" id="RHEA:71452"/>
    </physiologicalReaction>
</comment>
<organism evidence="35 36">
    <name type="scientific">Odobenus rosmarus divergens</name>
    <name type="common">Pacific walrus</name>
    <dbReference type="NCBI Taxonomy" id="9708"/>
    <lineage>
        <taxon>Eukaryota</taxon>
        <taxon>Metazoa</taxon>
        <taxon>Chordata</taxon>
        <taxon>Craniata</taxon>
        <taxon>Vertebrata</taxon>
        <taxon>Euteleostomi</taxon>
        <taxon>Mammalia</taxon>
        <taxon>Eutheria</taxon>
        <taxon>Laurasiatheria</taxon>
        <taxon>Carnivora</taxon>
        <taxon>Caniformia</taxon>
        <taxon>Pinnipedia</taxon>
        <taxon>Odobenidae</taxon>
        <taxon>Odobenus</taxon>
    </lineage>
</organism>
<evidence type="ECO:0000313" key="36">
    <source>
        <dbReference type="RefSeq" id="XP_004405959.1"/>
    </source>
</evidence>
<comment type="catalytic activity">
    <reaction evidence="21">
        <text>Met-enkephalin + H2O = L-phenylalanyl-L-methionine + L-tyrosylglycylglycine</text>
        <dbReference type="Rhea" id="RHEA:71483"/>
        <dbReference type="ChEBI" id="CHEBI:15377"/>
        <dbReference type="ChEBI" id="CHEBI:189868"/>
        <dbReference type="ChEBI" id="CHEBI:190708"/>
        <dbReference type="ChEBI" id="CHEBI:190709"/>
    </reaction>
    <physiologicalReaction direction="left-to-right" evidence="21">
        <dbReference type="Rhea" id="RHEA:71484"/>
    </physiologicalReaction>
</comment>
<feature type="transmembrane region" description="Helical" evidence="34">
    <location>
        <begin position="662"/>
        <end position="682"/>
    </location>
</feature>
<evidence type="ECO:0000256" key="6">
    <source>
        <dbReference type="ARBA" id="ARBA00022723"/>
    </source>
</evidence>
<dbReference type="PANTHER" id="PTHR10514">
    <property type="entry name" value="ANGIOTENSIN-CONVERTING ENZYME"/>
    <property type="match status" value="1"/>
</dbReference>
<evidence type="ECO:0000256" key="27">
    <source>
        <dbReference type="PIRSR" id="PIRSR601548-10"/>
    </source>
</evidence>
<comment type="catalytic activity">
    <reaction evidence="22">
        <text>Leu-enkephalin + H2O = L-tyrosylglycylglycine + L-phenylalanyl-L-leucine</text>
        <dbReference type="Rhea" id="RHEA:71487"/>
        <dbReference type="ChEBI" id="CHEBI:15377"/>
        <dbReference type="ChEBI" id="CHEBI:190689"/>
        <dbReference type="ChEBI" id="CHEBI:190708"/>
        <dbReference type="ChEBI" id="CHEBI:190710"/>
    </reaction>
    <physiologicalReaction direction="left-to-right" evidence="22">
        <dbReference type="Rhea" id="RHEA:71488"/>
    </physiologicalReaction>
</comment>
<evidence type="ECO:0000256" key="23">
    <source>
        <dbReference type="ARBA" id="ARBA00049116"/>
    </source>
</evidence>
<evidence type="ECO:0000256" key="19">
    <source>
        <dbReference type="ARBA" id="ARBA00047642"/>
    </source>
</evidence>
<evidence type="ECO:0000256" key="30">
    <source>
        <dbReference type="PIRSR" id="PIRSR601548-4"/>
    </source>
</evidence>
<comment type="catalytic activity">
    <reaction evidence="13">
        <text>Release of a C-terminal dipeptide, oligopeptide-|-Xaa-Yaa, when Xaa is not Pro, and Yaa is neither Asp nor Glu. Thus, conversion of angiotensin I to angiotensin II, with increase in vasoconstrictor activity, but no action on angiotensin II.</text>
        <dbReference type="EC" id="3.4.15.1"/>
    </reaction>
</comment>
<feature type="glycosylation site" description="N-linked (GlcNAc...) asparagine" evidence="27">
    <location>
        <position position="89"/>
    </location>
</feature>
<evidence type="ECO:0000256" key="17">
    <source>
        <dbReference type="ARBA" id="ARBA00047529"/>
    </source>
</evidence>
<dbReference type="GO" id="GO:0008241">
    <property type="term" value="F:peptidyl-dipeptidase activity"/>
    <property type="evidence" value="ECO:0007669"/>
    <property type="project" value="UniProtKB-EC"/>
</dbReference>
<dbReference type="Pfam" id="PF01401">
    <property type="entry name" value="Peptidase_M2"/>
    <property type="match status" value="1"/>
</dbReference>
<sequence>MELDRDWSIASPSSAVLLAMDTRWTCHGPSLFVLFCYGQLLPWLRTEGDQSLDEFYNETVAKAFLQFYEHTTQVVWNEFMEATWNYATNITKKNWEEMLHKDSERSQHMLYFGTRARLFKTSRFHDVAVKRMLSKLQNIDKAALPQDELREYNKLLAYMETTYSMAQVCLNEGPCLPLEPDLQEVMATSQDQKELLWAWQGWRDAVGRQLRITFERYVQLSNKAAKLNGYKDMGALWRSKYESDSLEQDLEQLYQELQPLYLNLHAYVRRALHHHYGPELIDPRGPIPAHLLGNMWAQSWVNILDLVLPFPRKPPEDITKIMKSQHWKPSKMFEEADKFFTSLGLLSAPPDFWKKSMMERPADGREVECHASAWDFYNGKDFRIKKCTEVTIEDLLSIFHQMGHIQYFLQYKNLSVIFRAGANPAFEEAVGSMITLSVSSHKHLLNRGLLSHQHQDSEEEVNFLMGIALEKIAFIPFAYLMDLFRWKVFDGTIRKDAYNQEWWNLRLKYQGLCPPVPRTEEDFDPGAKFHISASMPYIQYFISLVLQFQLHEALCKASGHVGPPHQCDIYNSKMAGKLLEDILKLGSSKPWPEVLQKITGQTEVSTKALMTYFKPLLNWLVTENVRQGEILGWPDFSCTFEGKDTDKVTFLSLELDPDQAKFGQWVLLALSLVMFLVALLLAHRLYSLEKRSLSQDTDAQDTSSRDSSAPEAQPKAYFLGVAMESRLVAKKQWILLGFCLILTLCSIILTIRIFTQHYRKPLWMRAEWWSWD</sequence>
<feature type="binding site" evidence="31">
    <location>
        <position position="428"/>
    </location>
    <ligand>
        <name>Zn(2+)</name>
        <dbReference type="ChEBI" id="CHEBI:29105"/>
        <label>2</label>
        <note>catalytic</note>
    </ligand>
</feature>
<keyword evidence="5 33" id="KW-0645">Protease</keyword>
<dbReference type="GeneID" id="101382544"/>
<comment type="subunit">
    <text evidence="16">Monomer and homodimer; homodimerizes following binding to an inhibitor. Interacts with calmodulin (CALM1, CALM2 or CALM3); interaction takes place in the cytoplasmic region and regulates phosphorylation and proteolytic cleavage.</text>
</comment>
<dbReference type="InterPro" id="IPR001548">
    <property type="entry name" value="Peptidase_M2"/>
</dbReference>
<evidence type="ECO:0000256" key="13">
    <source>
        <dbReference type="ARBA" id="ARBA00036868"/>
    </source>
</evidence>
<comment type="subcellular location">
    <subcellularLocation>
        <location evidence="2">Membrane</location>
        <topology evidence="2">Single-pass type I membrane protein</topology>
    </subcellularLocation>
</comment>
<evidence type="ECO:0000256" key="5">
    <source>
        <dbReference type="ARBA" id="ARBA00022670"/>
    </source>
</evidence>
<keyword evidence="4 33" id="KW-0121">Carboxypeptidase</keyword>
<dbReference type="FunFam" id="1.10.1370.30:FF:000004">
    <property type="entry name" value="Angiotensin-converting enzyme"/>
    <property type="match status" value="1"/>
</dbReference>
<comment type="cofactor">
    <cofactor evidence="33">
        <name>Zn(2+)</name>
        <dbReference type="ChEBI" id="CHEBI:29105"/>
    </cofactor>
    <text evidence="33">Binds 1 zinc ion per subunit.</text>
</comment>
<evidence type="ECO:0000256" key="26">
    <source>
        <dbReference type="ARBA" id="ARBA00049470"/>
    </source>
</evidence>
<evidence type="ECO:0000256" key="21">
    <source>
        <dbReference type="ARBA" id="ARBA00048012"/>
    </source>
</evidence>
<keyword evidence="12 27" id="KW-0325">Glycoprotein</keyword>
<dbReference type="GO" id="GO:0005886">
    <property type="term" value="C:plasma membrane"/>
    <property type="evidence" value="ECO:0007669"/>
    <property type="project" value="TreeGrafter"/>
</dbReference>
<keyword evidence="35" id="KW-1185">Reference proteome</keyword>
<dbReference type="RefSeq" id="XP_004405959.1">
    <property type="nucleotide sequence ID" value="XM_004405902.1"/>
</dbReference>
<comment type="similarity">
    <text evidence="3 32 33">Belongs to the peptidase M2 family.</text>
</comment>
<dbReference type="EC" id="3.4.-.-" evidence="33"/>
<evidence type="ECO:0000256" key="3">
    <source>
        <dbReference type="ARBA" id="ARBA00008139"/>
    </source>
</evidence>
<dbReference type="Proteomes" id="UP000245340">
    <property type="component" value="Unplaced"/>
</dbReference>
<evidence type="ECO:0000256" key="33">
    <source>
        <dbReference type="RuleBase" id="RU361144"/>
    </source>
</evidence>
<comment type="catalytic activity">
    <reaction evidence="19">
        <text>goralatide + H2O = N-acetyl-L-seryl-L-aspartate + L-lysyl-L-proline</text>
        <dbReference type="Rhea" id="RHEA:71455"/>
        <dbReference type="ChEBI" id="CHEBI:15377"/>
        <dbReference type="ChEBI" id="CHEBI:190701"/>
        <dbReference type="ChEBI" id="CHEBI:190702"/>
        <dbReference type="ChEBI" id="CHEBI:190703"/>
    </reaction>
    <physiologicalReaction direction="left-to-right" evidence="19">
        <dbReference type="Rhea" id="RHEA:71456"/>
    </physiologicalReaction>
</comment>
<dbReference type="Gene3D" id="1.10.1370.30">
    <property type="match status" value="1"/>
</dbReference>
<proteinExistence type="inferred from homology"/>
<feature type="binding site" evidence="31">
    <location>
        <position position="400"/>
    </location>
    <ligand>
        <name>Zn(2+)</name>
        <dbReference type="ChEBI" id="CHEBI:29105"/>
        <label>2</label>
        <note>catalytic</note>
    </ligand>
</feature>
<comment type="catalytic activity">
    <reaction evidence="18">
        <text>substance P + H2O = L-Phe-L-Phe-Gly-L-Leu-L-Met-NH2 + substance P(1-6)</text>
        <dbReference type="Rhea" id="RHEA:71471"/>
        <dbReference type="ChEBI" id="CHEBI:15377"/>
        <dbReference type="ChEBI" id="CHEBI:190692"/>
        <dbReference type="ChEBI" id="CHEBI:190696"/>
        <dbReference type="ChEBI" id="CHEBI:190697"/>
    </reaction>
    <physiologicalReaction direction="left-to-right" evidence="18">
        <dbReference type="Rhea" id="RHEA:71472"/>
    </physiologicalReaction>
</comment>
<feature type="binding site" evidence="31">
    <location>
        <position position="404"/>
    </location>
    <ligand>
        <name>Zn(2+)</name>
        <dbReference type="ChEBI" id="CHEBI:29105"/>
        <label>2</label>
        <note>catalytic</note>
    </ligand>
</feature>
<evidence type="ECO:0000256" key="2">
    <source>
        <dbReference type="ARBA" id="ARBA00004479"/>
    </source>
</evidence>
<evidence type="ECO:0000256" key="15">
    <source>
        <dbReference type="ARBA" id="ARBA00039858"/>
    </source>
</evidence>
<keyword evidence="9 29" id="KW-0862">Zinc</keyword>
<evidence type="ECO:0000256" key="34">
    <source>
        <dbReference type="SAM" id="Phobius"/>
    </source>
</evidence>
<dbReference type="KEGG" id="oro:101382544"/>
<feature type="disulfide bond" evidence="30 32">
    <location>
        <begin position="369"/>
        <end position="387"/>
    </location>
</feature>
<feature type="binding site" evidence="29">
    <location>
        <position position="428"/>
    </location>
    <ligand>
        <name>Zn(2+)</name>
        <dbReference type="ChEBI" id="CHEBI:29105"/>
        <label>1</label>
        <note>catalytic</note>
    </ligand>
</feature>
<keyword evidence="11 30" id="KW-1015">Disulfide bond</keyword>
<gene>
    <name evidence="36" type="primary">LOC101382544</name>
</gene>
<evidence type="ECO:0000256" key="4">
    <source>
        <dbReference type="ARBA" id="ARBA00022645"/>
    </source>
</evidence>
<dbReference type="PROSITE" id="PS52011">
    <property type="entry name" value="PEPTIDASE_M2"/>
    <property type="match status" value="1"/>
</dbReference>
<evidence type="ECO:0000256" key="14">
    <source>
        <dbReference type="ARBA" id="ARBA00037200"/>
    </source>
</evidence>
<evidence type="ECO:0000256" key="7">
    <source>
        <dbReference type="ARBA" id="ARBA00022729"/>
    </source>
</evidence>
<feature type="binding site" evidence="29">
    <location>
        <position position="400"/>
    </location>
    <ligand>
        <name>Zn(2+)</name>
        <dbReference type="ChEBI" id="CHEBI:29105"/>
        <label>1</label>
        <note>catalytic</note>
    </ligand>
</feature>
<evidence type="ECO:0000256" key="20">
    <source>
        <dbReference type="ARBA" id="ARBA00047862"/>
    </source>
</evidence>
<protein>
    <recommendedName>
        <fullName evidence="15 33">Angiotensin-converting enzyme</fullName>
        <ecNumber evidence="33">3.4.-.-</ecNumber>
    </recommendedName>
</protein>
<dbReference type="STRING" id="9708.A0A2U3WBY5"/>
<comment type="function">
    <text evidence="14">Soluble form that is released in blood plasma and other body fluids following proteolytic cleavage in the juxtamembrane stalk region.</text>
</comment>
<keyword evidence="34" id="KW-0472">Membrane</keyword>
<evidence type="ECO:0000256" key="18">
    <source>
        <dbReference type="ARBA" id="ARBA00047629"/>
    </source>
</evidence>
<dbReference type="GO" id="GO:0003084">
    <property type="term" value="P:positive regulation of systemic arterial blood pressure"/>
    <property type="evidence" value="ECO:0007669"/>
    <property type="project" value="TreeGrafter"/>
</dbReference>
<dbReference type="GO" id="GO:0003081">
    <property type="term" value="P:regulation of systemic arterial blood pressure by renin-angiotensin"/>
    <property type="evidence" value="ECO:0007669"/>
    <property type="project" value="TreeGrafter"/>
</dbReference>
<feature type="disulfide bond" evidence="30">
    <location>
        <begin position="555"/>
        <end position="567"/>
    </location>
</feature>
<evidence type="ECO:0000256" key="16">
    <source>
        <dbReference type="ARBA" id="ARBA00046406"/>
    </source>
</evidence>
<evidence type="ECO:0000256" key="9">
    <source>
        <dbReference type="ARBA" id="ARBA00022833"/>
    </source>
</evidence>
<comment type="caution">
    <text evidence="32">Lacks conserved residue(s) required for the propagation of feature annotation.</text>
</comment>
<evidence type="ECO:0000256" key="28">
    <source>
        <dbReference type="PIRSR" id="PIRSR601548-2"/>
    </source>
</evidence>
<dbReference type="GO" id="GO:0006508">
    <property type="term" value="P:proteolysis"/>
    <property type="evidence" value="ECO:0007669"/>
    <property type="project" value="UniProtKB-KW"/>
</dbReference>
<evidence type="ECO:0000256" key="8">
    <source>
        <dbReference type="ARBA" id="ARBA00022801"/>
    </source>
</evidence>
<dbReference type="GO" id="GO:0008237">
    <property type="term" value="F:metallopeptidase activity"/>
    <property type="evidence" value="ECO:0007669"/>
    <property type="project" value="UniProtKB-KW"/>
</dbReference>
<evidence type="ECO:0000256" key="1">
    <source>
        <dbReference type="ARBA" id="ARBA00001923"/>
    </source>
</evidence>
<dbReference type="InParanoid" id="A0A2U3WBY5"/>
<comment type="catalytic activity">
    <reaction evidence="26">
        <text>substance P + H2O = substance P(1-9) + L-Leu-L-Met-NH2</text>
        <dbReference type="Rhea" id="RHEA:71459"/>
        <dbReference type="ChEBI" id="CHEBI:15377"/>
        <dbReference type="ChEBI" id="CHEBI:190692"/>
        <dbReference type="ChEBI" id="CHEBI:190693"/>
        <dbReference type="ChEBI" id="CHEBI:190700"/>
    </reaction>
    <physiologicalReaction direction="left-to-right" evidence="26">
        <dbReference type="Rhea" id="RHEA:71460"/>
    </physiologicalReaction>
</comment>
<evidence type="ECO:0000256" key="11">
    <source>
        <dbReference type="ARBA" id="ARBA00023157"/>
    </source>
</evidence>
<accession>A0A2U3WBY5</accession>
<dbReference type="PANTHER" id="PTHR10514:SF41">
    <property type="entry name" value="ANGIOTENSIN-CONVERTING ENZYME-LIKE PROTEIN ACE3"/>
    <property type="match status" value="1"/>
</dbReference>
<dbReference type="OrthoDB" id="10029630at2759"/>